<dbReference type="PANTHER" id="PTHR42858:SF1">
    <property type="entry name" value="LD15494P"/>
    <property type="match status" value="1"/>
</dbReference>
<evidence type="ECO:0000259" key="1">
    <source>
        <dbReference type="Pfam" id="PF00155"/>
    </source>
</evidence>
<organism evidence="2 3">
    <name type="scientific">Penicillium cf. griseofulvum</name>
    <dbReference type="NCBI Taxonomy" id="2972120"/>
    <lineage>
        <taxon>Eukaryota</taxon>
        <taxon>Fungi</taxon>
        <taxon>Dikarya</taxon>
        <taxon>Ascomycota</taxon>
        <taxon>Pezizomycotina</taxon>
        <taxon>Eurotiomycetes</taxon>
        <taxon>Eurotiomycetidae</taxon>
        <taxon>Eurotiales</taxon>
        <taxon>Aspergillaceae</taxon>
        <taxon>Penicillium</taxon>
    </lineage>
</organism>
<comment type="caution">
    <text evidence="2">The sequence shown here is derived from an EMBL/GenBank/DDBJ whole genome shotgun (WGS) entry which is preliminary data.</text>
</comment>
<sequence>MQRINFVWGKPAPSLLPVANLSQAIQDILTDPAAATDALEYGDPAGPIALRRQVAKSLSAFYRTPNAADEICITAGSSQGLVTVLQVLSDPLLTKRVWLVAPCFHSACRIFEDAGFTGKLRAVPETENGIDLAYLERAMMQVELEDNPEYEGAGINCVPQPTKPADPARKTYTHHIYLVPTFSNPSGRTVPLSHRRDLVALARRFDALIISDDIYDYLSYSAGHVADAPSLLPRLVDIDRTLPTLSTDPYAFGHTLSAGSFSKLISPGIRTGWISTSPSLARALSAAGASIAGGCPSQLGAAVVAQFLATGQLTSHIYNTLIPAYTHRRHLMATTVRETLGPLGVRIMEDSEGRTGGYFLWLRLPGQVDGRLVARTCAEQEALDILPGEAFEVIGDTTVKLSSYLRVCFSWSDEKNLVEGIRRLGRVICGLLEEFEKEKQCTGTMQSISRI</sequence>
<dbReference type="InterPro" id="IPR015421">
    <property type="entry name" value="PyrdxlP-dep_Trfase_major"/>
</dbReference>
<dbReference type="Gene3D" id="3.90.1150.10">
    <property type="entry name" value="Aspartate Aminotransferase, domain 1"/>
    <property type="match status" value="1"/>
</dbReference>
<dbReference type="AlphaFoldDB" id="A0A9W9IUN8"/>
<evidence type="ECO:0000313" key="2">
    <source>
        <dbReference type="EMBL" id="KAJ5184397.1"/>
    </source>
</evidence>
<gene>
    <name evidence="2" type="ORF">N7472_009237</name>
</gene>
<proteinExistence type="predicted"/>
<keyword evidence="3" id="KW-1185">Reference proteome</keyword>
<dbReference type="Pfam" id="PF00155">
    <property type="entry name" value="Aminotran_1_2"/>
    <property type="match status" value="1"/>
</dbReference>
<dbReference type="InterPro" id="IPR015424">
    <property type="entry name" value="PyrdxlP-dep_Trfase"/>
</dbReference>
<dbReference type="Gene3D" id="3.40.640.10">
    <property type="entry name" value="Type I PLP-dependent aspartate aminotransferase-like (Major domain)"/>
    <property type="match status" value="1"/>
</dbReference>
<dbReference type="PANTHER" id="PTHR42858">
    <property type="entry name" value="AMINOTRANSFERASE"/>
    <property type="match status" value="1"/>
</dbReference>
<dbReference type="InterPro" id="IPR004839">
    <property type="entry name" value="Aminotransferase_I/II_large"/>
</dbReference>
<feature type="domain" description="Aminotransferase class I/classII large" evidence="1">
    <location>
        <begin position="17"/>
        <end position="423"/>
    </location>
</feature>
<dbReference type="SUPFAM" id="SSF53383">
    <property type="entry name" value="PLP-dependent transferases"/>
    <property type="match status" value="1"/>
</dbReference>
<accession>A0A9W9IUN8</accession>
<reference evidence="2" key="1">
    <citation type="submission" date="2022-11" db="EMBL/GenBank/DDBJ databases">
        <authorList>
            <person name="Petersen C."/>
        </authorList>
    </citation>
    <scope>NUCLEOTIDE SEQUENCE</scope>
    <source>
        <strain evidence="2">IBT 16849</strain>
    </source>
</reference>
<keyword evidence="2" id="KW-0808">Transferase</keyword>
<reference evidence="2" key="2">
    <citation type="journal article" date="2023" name="IMA Fungus">
        <title>Comparative genomic study of the Penicillium genus elucidates a diverse pangenome and 15 lateral gene transfer events.</title>
        <authorList>
            <person name="Petersen C."/>
            <person name="Sorensen T."/>
            <person name="Nielsen M.R."/>
            <person name="Sondergaard T.E."/>
            <person name="Sorensen J.L."/>
            <person name="Fitzpatrick D.A."/>
            <person name="Frisvad J.C."/>
            <person name="Nielsen K.L."/>
        </authorList>
    </citation>
    <scope>NUCLEOTIDE SEQUENCE</scope>
    <source>
        <strain evidence="2">IBT 16849</strain>
    </source>
</reference>
<dbReference type="OrthoDB" id="7042322at2759"/>
<dbReference type="EMBL" id="JAPQKP010000006">
    <property type="protein sequence ID" value="KAJ5184397.1"/>
    <property type="molecule type" value="Genomic_DNA"/>
</dbReference>
<evidence type="ECO:0000313" key="3">
    <source>
        <dbReference type="Proteomes" id="UP001150879"/>
    </source>
</evidence>
<dbReference type="CDD" id="cd00609">
    <property type="entry name" value="AAT_like"/>
    <property type="match status" value="1"/>
</dbReference>
<dbReference type="Proteomes" id="UP001150879">
    <property type="component" value="Unassembled WGS sequence"/>
</dbReference>
<dbReference type="GO" id="GO:0047536">
    <property type="term" value="F:2-aminoadipate transaminase activity"/>
    <property type="evidence" value="ECO:0007669"/>
    <property type="project" value="TreeGrafter"/>
</dbReference>
<dbReference type="GO" id="GO:0030170">
    <property type="term" value="F:pyridoxal phosphate binding"/>
    <property type="evidence" value="ECO:0007669"/>
    <property type="project" value="InterPro"/>
</dbReference>
<keyword evidence="2" id="KW-0032">Aminotransferase</keyword>
<protein>
    <submittedName>
        <fullName evidence="2">Aminotransferase</fullName>
    </submittedName>
</protein>
<name>A0A9W9IUN8_9EURO</name>
<dbReference type="InterPro" id="IPR015422">
    <property type="entry name" value="PyrdxlP-dep_Trfase_small"/>
</dbReference>